<dbReference type="InterPro" id="IPR014718">
    <property type="entry name" value="GH-type_carb-bd"/>
</dbReference>
<organism evidence="4 5">
    <name type="scientific">Ravibacter arvi</name>
    <dbReference type="NCBI Taxonomy" id="2051041"/>
    <lineage>
        <taxon>Bacteria</taxon>
        <taxon>Pseudomonadati</taxon>
        <taxon>Bacteroidota</taxon>
        <taxon>Cytophagia</taxon>
        <taxon>Cytophagales</taxon>
        <taxon>Spirosomataceae</taxon>
        <taxon>Ravibacter</taxon>
    </lineage>
</organism>
<protein>
    <recommendedName>
        <fullName evidence="6">Galactose mutarotase</fullName>
    </recommendedName>
</protein>
<proteinExistence type="predicted"/>
<evidence type="ECO:0008006" key="6">
    <source>
        <dbReference type="Google" id="ProtNLM"/>
    </source>
</evidence>
<name>A0ABP8LRB9_9BACT</name>
<comment type="subunit">
    <text evidence="2">Monomer.</text>
</comment>
<evidence type="ECO:0000256" key="2">
    <source>
        <dbReference type="ARBA" id="ARBA00011245"/>
    </source>
</evidence>
<dbReference type="RefSeq" id="WP_345026775.1">
    <property type="nucleotide sequence ID" value="NZ_BAABEY010000010.1"/>
</dbReference>
<dbReference type="EMBL" id="BAABEY010000010">
    <property type="protein sequence ID" value="GAA4433885.1"/>
    <property type="molecule type" value="Genomic_DNA"/>
</dbReference>
<gene>
    <name evidence="4" type="ORF">GCM10023091_08030</name>
</gene>
<comment type="cofactor">
    <cofactor evidence="1">
        <name>Ca(2+)</name>
        <dbReference type="ChEBI" id="CHEBI:29108"/>
    </cofactor>
</comment>
<keyword evidence="3" id="KW-0106">Calcium</keyword>
<evidence type="ECO:0000256" key="1">
    <source>
        <dbReference type="ARBA" id="ARBA00001913"/>
    </source>
</evidence>
<sequence>MKIFLGIGFACAFFLAGCRPSTFPEATVDNGVISATVLLPDAKNGYYRGARFDWSGVVSKLEYKGHSYFGQWFNEYDPFLHDAIMGPVDEFREPLGYETARPGEDFVKIGVGAIKKPDNAPYQFARKYEITDHGKWDVKTGKEQVVFAQELRTGAGIAYRYEKKIRLVPGQAQLVIGHKLSNTGELPIHTSTYNHNFFMIDREPTGPRLKTIFPFRISASGNGFGEIAHAEGETLTYSRQLEKGENVFSEDLRNDKSQSPRYGFSIENTRTGAGVQVACNRAVDRMVYWACPTTACPEPYLDLSLAAGESTDWEITYTFFVKP</sequence>
<dbReference type="PROSITE" id="PS51257">
    <property type="entry name" value="PROKAR_LIPOPROTEIN"/>
    <property type="match status" value="1"/>
</dbReference>
<evidence type="ECO:0000256" key="3">
    <source>
        <dbReference type="ARBA" id="ARBA00022837"/>
    </source>
</evidence>
<dbReference type="Proteomes" id="UP001501508">
    <property type="component" value="Unassembled WGS sequence"/>
</dbReference>
<evidence type="ECO:0000313" key="5">
    <source>
        <dbReference type="Proteomes" id="UP001501508"/>
    </source>
</evidence>
<evidence type="ECO:0000313" key="4">
    <source>
        <dbReference type="EMBL" id="GAA4433885.1"/>
    </source>
</evidence>
<reference evidence="5" key="1">
    <citation type="journal article" date="2019" name="Int. J. Syst. Evol. Microbiol.">
        <title>The Global Catalogue of Microorganisms (GCM) 10K type strain sequencing project: providing services to taxonomists for standard genome sequencing and annotation.</title>
        <authorList>
            <consortium name="The Broad Institute Genomics Platform"/>
            <consortium name="The Broad Institute Genome Sequencing Center for Infectious Disease"/>
            <person name="Wu L."/>
            <person name="Ma J."/>
        </authorList>
    </citation>
    <scope>NUCLEOTIDE SEQUENCE [LARGE SCALE GENOMIC DNA]</scope>
    <source>
        <strain evidence="5">JCM 31920</strain>
    </source>
</reference>
<comment type="caution">
    <text evidence="4">The sequence shown here is derived from an EMBL/GenBank/DDBJ whole genome shotgun (WGS) entry which is preliminary data.</text>
</comment>
<keyword evidence="5" id="KW-1185">Reference proteome</keyword>
<dbReference type="Gene3D" id="2.70.98.10">
    <property type="match status" value="1"/>
</dbReference>
<accession>A0ABP8LRB9</accession>